<feature type="domain" description="Histidine kinase" evidence="6">
    <location>
        <begin position="402"/>
        <end position="615"/>
    </location>
</feature>
<dbReference type="InterPro" id="IPR035965">
    <property type="entry name" value="PAS-like_dom_sf"/>
</dbReference>
<keyword evidence="4" id="KW-0808">Transferase</keyword>
<evidence type="ECO:0000313" key="8">
    <source>
        <dbReference type="EMBL" id="EAR14214.1"/>
    </source>
</evidence>
<dbReference type="InterPro" id="IPR003594">
    <property type="entry name" value="HATPase_dom"/>
</dbReference>
<dbReference type="SUPFAM" id="SSF55874">
    <property type="entry name" value="ATPase domain of HSP90 chaperone/DNA topoisomerase II/histidine kinase"/>
    <property type="match status" value="1"/>
</dbReference>
<reference evidence="8 9" key="1">
    <citation type="journal article" date="2009" name="J. Bacteriol.">
        <title>Complete genome sequence of Robiginitalea biformata HTCC2501.</title>
        <authorList>
            <person name="Oh H.M."/>
            <person name="Giovannoni S.J."/>
            <person name="Lee K."/>
            <person name="Ferriera S."/>
            <person name="Johnson J."/>
            <person name="Cho J.C."/>
        </authorList>
    </citation>
    <scope>NUCLEOTIDE SEQUENCE [LARGE SCALE GENOMIC DNA]</scope>
    <source>
        <strain evidence="9">ATCC BAA-864 / HTCC2501 / KCTC 12146</strain>
    </source>
</reference>
<dbReference type="SMART" id="SM00086">
    <property type="entry name" value="PAC"/>
    <property type="match status" value="3"/>
</dbReference>
<dbReference type="InterPro" id="IPR036890">
    <property type="entry name" value="HATPase_C_sf"/>
</dbReference>
<evidence type="ECO:0000313" key="9">
    <source>
        <dbReference type="Proteomes" id="UP000009049"/>
    </source>
</evidence>
<evidence type="ECO:0000256" key="5">
    <source>
        <dbReference type="ARBA" id="ARBA00022777"/>
    </source>
</evidence>
<evidence type="ECO:0000259" key="7">
    <source>
        <dbReference type="PROSITE" id="PS50113"/>
    </source>
</evidence>
<dbReference type="InterPro" id="IPR013656">
    <property type="entry name" value="PAS_4"/>
</dbReference>
<dbReference type="Gene3D" id="3.30.565.10">
    <property type="entry name" value="Histidine kinase-like ATPase, C-terminal domain"/>
    <property type="match status" value="1"/>
</dbReference>
<dbReference type="SUPFAM" id="SSF55785">
    <property type="entry name" value="PYP-like sensor domain (PAS domain)"/>
    <property type="match status" value="3"/>
</dbReference>
<dbReference type="InterPro" id="IPR004358">
    <property type="entry name" value="Sig_transdc_His_kin-like_C"/>
</dbReference>
<dbReference type="Pfam" id="PF13426">
    <property type="entry name" value="PAS_9"/>
    <property type="match status" value="1"/>
</dbReference>
<evidence type="ECO:0000256" key="4">
    <source>
        <dbReference type="ARBA" id="ARBA00022679"/>
    </source>
</evidence>
<dbReference type="SMART" id="SM00091">
    <property type="entry name" value="PAS"/>
    <property type="match status" value="2"/>
</dbReference>
<dbReference type="CDD" id="cd00130">
    <property type="entry name" value="PAS"/>
    <property type="match status" value="1"/>
</dbReference>
<dbReference type="PRINTS" id="PR00344">
    <property type="entry name" value="BCTRLSENSOR"/>
</dbReference>
<dbReference type="OrthoDB" id="5522855at2"/>
<dbReference type="EMBL" id="CP001712">
    <property type="protein sequence ID" value="EAR14214.1"/>
    <property type="molecule type" value="Genomic_DNA"/>
</dbReference>
<keyword evidence="3" id="KW-0597">Phosphoprotein</keyword>
<name>A4CP93_ROBBH</name>
<evidence type="ECO:0000256" key="2">
    <source>
        <dbReference type="ARBA" id="ARBA00012438"/>
    </source>
</evidence>
<dbReference type="HOGENOM" id="CLU_000445_114_71_10"/>
<dbReference type="PROSITE" id="PS50113">
    <property type="entry name" value="PAC"/>
    <property type="match status" value="3"/>
</dbReference>
<dbReference type="Pfam" id="PF08448">
    <property type="entry name" value="PAS_4"/>
    <property type="match status" value="2"/>
</dbReference>
<dbReference type="KEGG" id="rbi:RB2501_02280"/>
<evidence type="ECO:0000259" key="6">
    <source>
        <dbReference type="PROSITE" id="PS50109"/>
    </source>
</evidence>
<comment type="catalytic activity">
    <reaction evidence="1">
        <text>ATP + protein L-histidine = ADP + protein N-phospho-L-histidine.</text>
        <dbReference type="EC" id="2.7.13.3"/>
    </reaction>
</comment>
<dbReference type="InterPro" id="IPR005467">
    <property type="entry name" value="His_kinase_dom"/>
</dbReference>
<dbReference type="PANTHER" id="PTHR43304:SF1">
    <property type="entry name" value="PAC DOMAIN-CONTAINING PROTEIN"/>
    <property type="match status" value="1"/>
</dbReference>
<dbReference type="EC" id="2.7.13.3" evidence="2"/>
<dbReference type="GO" id="GO:0004673">
    <property type="term" value="F:protein histidine kinase activity"/>
    <property type="evidence" value="ECO:0007669"/>
    <property type="project" value="UniProtKB-EC"/>
</dbReference>
<dbReference type="STRING" id="313596.RB2501_02280"/>
<dbReference type="InterPro" id="IPR000700">
    <property type="entry name" value="PAS-assoc_C"/>
</dbReference>
<dbReference type="AlphaFoldDB" id="A4CP93"/>
<dbReference type="NCBIfam" id="TIGR00229">
    <property type="entry name" value="sensory_box"/>
    <property type="match status" value="2"/>
</dbReference>
<sequence length="615" mass="69940">MKETQVHAQSFLISQIPSPTAFLNRDLEVVHASDTFIETFHFDKKNLFGRRISEVLPQAPEHLIGVMQRCLKGTDGKKGIDRFVTSDNEEHWYESSNTPWYDKNENVIGVILQITNITDRIQKELQYEKTQILLEAKAVNARIGSWEYNAFTEKLSWCPMTRKIHEVPDDYKPTIDDGIEFYKEGYSRNAISMAVYKAMETGQPWKEKLKIVSRTGKELWVIATGKPLYKDGIYIGLIGTIQDVTEANISHQRSTESENLLRTVVDNLPLNVYIKDLESRKILVNKAECAYLGVSDADELLGKSDFELYNRQIAQESRDEDLFVLNNGTPLLGKETISVRKDGKVTHFLSSKIPLFDEDGEVYGLLGLSMDISDLKQKESELRQLIDVSSQQNKKLVNFAHIVSHNLRSHSANFSMLLDFLSSEPDGEERNRILGMLNNASDNLLETLENLNEVIAINTNVRMEKKEVRLHRAVHAAQQHLSEFLKSHNAKVFNEIPPEAVMRAIPTYLDSILINFITNGVKYRHPERVPEVRLSYEKSGGQDVLVISDNGLGIDLKKYGDKLFGMYKTFHNHPEARGIGLYITKNQVEAMNGRIQTSSTVGEGTIFKIFLDEQG</sequence>
<dbReference type="SMART" id="SM00387">
    <property type="entry name" value="HATPase_c"/>
    <property type="match status" value="1"/>
</dbReference>
<dbReference type="InterPro" id="IPR000014">
    <property type="entry name" value="PAS"/>
</dbReference>
<dbReference type="Pfam" id="PF02518">
    <property type="entry name" value="HATPase_c"/>
    <property type="match status" value="1"/>
</dbReference>
<evidence type="ECO:0000256" key="3">
    <source>
        <dbReference type="ARBA" id="ARBA00022553"/>
    </source>
</evidence>
<proteinExistence type="predicted"/>
<accession>A4CP93</accession>
<feature type="domain" description="PAC" evidence="7">
    <location>
        <begin position="77"/>
        <end position="129"/>
    </location>
</feature>
<feature type="domain" description="PAC" evidence="7">
    <location>
        <begin position="205"/>
        <end position="256"/>
    </location>
</feature>
<organism evidence="8 9">
    <name type="scientific">Robiginitalea biformata (strain ATCC BAA-864 / DSM 15991 / KCTC 12146 / HTCC2501)</name>
    <dbReference type="NCBI Taxonomy" id="313596"/>
    <lineage>
        <taxon>Bacteria</taxon>
        <taxon>Pseudomonadati</taxon>
        <taxon>Bacteroidota</taxon>
        <taxon>Flavobacteriia</taxon>
        <taxon>Flavobacteriales</taxon>
        <taxon>Flavobacteriaceae</taxon>
        <taxon>Robiginitalea</taxon>
    </lineage>
</organism>
<dbReference type="InterPro" id="IPR052162">
    <property type="entry name" value="Sensor_kinase/Photoreceptor"/>
</dbReference>
<feature type="domain" description="PAC" evidence="7">
    <location>
        <begin position="332"/>
        <end position="384"/>
    </location>
</feature>
<dbReference type="Proteomes" id="UP000009049">
    <property type="component" value="Chromosome"/>
</dbReference>
<gene>
    <name evidence="8" type="ordered locus">RB2501_02280</name>
</gene>
<keyword evidence="5 8" id="KW-0418">Kinase</keyword>
<dbReference type="Gene3D" id="3.30.450.20">
    <property type="entry name" value="PAS domain"/>
    <property type="match status" value="3"/>
</dbReference>
<dbReference type="eggNOG" id="COG2205">
    <property type="taxonomic scope" value="Bacteria"/>
</dbReference>
<dbReference type="PANTHER" id="PTHR43304">
    <property type="entry name" value="PHYTOCHROME-LIKE PROTEIN CPH1"/>
    <property type="match status" value="1"/>
</dbReference>
<evidence type="ECO:0000256" key="1">
    <source>
        <dbReference type="ARBA" id="ARBA00000085"/>
    </source>
</evidence>
<dbReference type="InterPro" id="IPR001610">
    <property type="entry name" value="PAC"/>
</dbReference>
<dbReference type="RefSeq" id="WP_015755650.1">
    <property type="nucleotide sequence ID" value="NC_013222.1"/>
</dbReference>
<dbReference type="PROSITE" id="PS50109">
    <property type="entry name" value="HIS_KIN"/>
    <property type="match status" value="1"/>
</dbReference>
<keyword evidence="9" id="KW-1185">Reference proteome</keyword>
<protein>
    <recommendedName>
        <fullName evidence="2">histidine kinase</fullName>
        <ecNumber evidence="2">2.7.13.3</ecNumber>
    </recommendedName>
</protein>